<comment type="subcellular location">
    <subcellularLocation>
        <location evidence="1">Endomembrane system</location>
        <topology evidence="1">Multi-pass membrane protein</topology>
    </subcellularLocation>
    <subcellularLocation>
        <location evidence="5">Membrane</location>
        <topology evidence="5">Multi-pass membrane protein</topology>
    </subcellularLocation>
</comment>
<name>A0A7V8SW48_9BACT</name>
<dbReference type="GO" id="GO:0042773">
    <property type="term" value="P:ATP synthesis coupled electron transport"/>
    <property type="evidence" value="ECO:0007669"/>
    <property type="project" value="InterPro"/>
</dbReference>
<dbReference type="GO" id="GO:0012505">
    <property type="term" value="C:endomembrane system"/>
    <property type="evidence" value="ECO:0007669"/>
    <property type="project" value="UniProtKB-SubCell"/>
</dbReference>
<feature type="transmembrane region" description="Helical" evidence="6">
    <location>
        <begin position="76"/>
        <end position="96"/>
    </location>
</feature>
<dbReference type="NCBIfam" id="TIGR01974">
    <property type="entry name" value="NDH_I_L"/>
    <property type="match status" value="1"/>
</dbReference>
<dbReference type="InterPro" id="IPR003945">
    <property type="entry name" value="NU5C-like"/>
</dbReference>
<feature type="transmembrane region" description="Helical" evidence="6">
    <location>
        <begin position="152"/>
        <end position="169"/>
    </location>
</feature>
<dbReference type="EMBL" id="JACDQQ010000584">
    <property type="protein sequence ID" value="MBA0084511.1"/>
    <property type="molecule type" value="Genomic_DNA"/>
</dbReference>
<dbReference type="GO" id="GO:0015990">
    <property type="term" value="P:electron transport coupled proton transport"/>
    <property type="evidence" value="ECO:0007669"/>
    <property type="project" value="TreeGrafter"/>
</dbReference>
<comment type="caution">
    <text evidence="8">The sequence shown here is derived from an EMBL/GenBank/DDBJ whole genome shotgun (WGS) entry which is preliminary data.</text>
</comment>
<evidence type="ECO:0000256" key="4">
    <source>
        <dbReference type="ARBA" id="ARBA00023136"/>
    </source>
</evidence>
<gene>
    <name evidence="8" type="primary">nuoL</name>
    <name evidence="8" type="ORF">HRJ53_05915</name>
</gene>
<dbReference type="PANTHER" id="PTHR42829">
    <property type="entry name" value="NADH-UBIQUINONE OXIDOREDUCTASE CHAIN 5"/>
    <property type="match status" value="1"/>
</dbReference>
<evidence type="ECO:0000256" key="1">
    <source>
        <dbReference type="ARBA" id="ARBA00004127"/>
    </source>
</evidence>
<feature type="domain" description="NADH:quinone oxidoreductase/Mrp antiporter transmembrane" evidence="7">
    <location>
        <begin position="39"/>
        <end position="326"/>
    </location>
</feature>
<feature type="non-terminal residue" evidence="8">
    <location>
        <position position="393"/>
    </location>
</feature>
<evidence type="ECO:0000259" key="7">
    <source>
        <dbReference type="Pfam" id="PF00361"/>
    </source>
</evidence>
<dbReference type="Proteomes" id="UP000567293">
    <property type="component" value="Unassembled WGS sequence"/>
</dbReference>
<dbReference type="GO" id="GO:0003954">
    <property type="term" value="F:NADH dehydrogenase activity"/>
    <property type="evidence" value="ECO:0007669"/>
    <property type="project" value="TreeGrafter"/>
</dbReference>
<feature type="transmembrane region" description="Helical" evidence="6">
    <location>
        <begin position="46"/>
        <end position="64"/>
    </location>
</feature>
<dbReference type="AlphaFoldDB" id="A0A7V8SW48"/>
<evidence type="ECO:0000313" key="8">
    <source>
        <dbReference type="EMBL" id="MBA0084511.1"/>
    </source>
</evidence>
<keyword evidence="4 6" id="KW-0472">Membrane</keyword>
<dbReference type="InterPro" id="IPR018393">
    <property type="entry name" value="NADHpl_OxRdtase_5_subgr"/>
</dbReference>
<evidence type="ECO:0000313" key="9">
    <source>
        <dbReference type="Proteomes" id="UP000567293"/>
    </source>
</evidence>
<feature type="non-terminal residue" evidence="8">
    <location>
        <position position="1"/>
    </location>
</feature>
<keyword evidence="3 6" id="KW-1133">Transmembrane helix</keyword>
<dbReference type="PRINTS" id="PR01434">
    <property type="entry name" value="NADHDHGNASE5"/>
</dbReference>
<evidence type="ECO:0000256" key="6">
    <source>
        <dbReference type="SAM" id="Phobius"/>
    </source>
</evidence>
<evidence type="ECO:0000256" key="2">
    <source>
        <dbReference type="ARBA" id="ARBA00022692"/>
    </source>
</evidence>
<dbReference type="Pfam" id="PF00361">
    <property type="entry name" value="Proton_antipo_M"/>
    <property type="match status" value="1"/>
</dbReference>
<proteinExistence type="predicted"/>
<feature type="transmembrane region" description="Helical" evidence="6">
    <location>
        <begin position="354"/>
        <end position="375"/>
    </location>
</feature>
<dbReference type="InterPro" id="IPR001750">
    <property type="entry name" value="ND/Mrp_TM"/>
</dbReference>
<dbReference type="GO" id="GO:0008137">
    <property type="term" value="F:NADH dehydrogenase (ubiquinone) activity"/>
    <property type="evidence" value="ECO:0007669"/>
    <property type="project" value="InterPro"/>
</dbReference>
<feature type="transmembrane region" description="Helical" evidence="6">
    <location>
        <begin position="279"/>
        <end position="299"/>
    </location>
</feature>
<feature type="transmembrane region" description="Helical" evidence="6">
    <location>
        <begin position="210"/>
        <end position="236"/>
    </location>
</feature>
<accession>A0A7V8SW48</accession>
<feature type="transmembrane region" description="Helical" evidence="6">
    <location>
        <begin position="175"/>
        <end position="198"/>
    </location>
</feature>
<feature type="transmembrane region" description="Helical" evidence="6">
    <location>
        <begin position="314"/>
        <end position="342"/>
    </location>
</feature>
<protein>
    <submittedName>
        <fullName evidence="8">NADH-quinone oxidoreductase subunit L</fullName>
    </submittedName>
</protein>
<keyword evidence="2 5" id="KW-0812">Transmembrane</keyword>
<organism evidence="8 9">
    <name type="scientific">Candidatus Acidiferrum panamense</name>
    <dbReference type="NCBI Taxonomy" id="2741543"/>
    <lineage>
        <taxon>Bacteria</taxon>
        <taxon>Pseudomonadati</taxon>
        <taxon>Acidobacteriota</taxon>
        <taxon>Terriglobia</taxon>
        <taxon>Candidatus Acidiferrales</taxon>
        <taxon>Candidatus Acidiferrum</taxon>
    </lineage>
</organism>
<sequence length="393" mass="42724">HIYSIGYMAHEYGPHYGGYYRFFAYMNLFMFFMLVLVLAANFLVLFVGWEGVGLCSYLLIGFYFEKKFATDAGNKAFIVNRIGDFGFSLAMFYIVKSFGSLDFATVFQKAPTAPESVLTLIGILLMVGAAGKSAQIPLYVWLPDAMAGPTPVSALIHAATMVTAGVYMTSRCWPIYTHAPIAMEVIAVIGLATAFVAATIGTAQNDIKKVFAYSTVSQLGYMFVGVGVGAFSAGIYHLVTHAFFKALLFLGSGSVIHALSGEQDLRNMGGLRRKIPWTFWTMISAALAIAGVPPFAGFFSKDAILLAAYHHSPWMYWLGTLTAGITAFYVFRAIFLAFFGTYRGDGHPHESPSVMTVPLAILALLSVAGGFMFPVPQFLSAVFPPIKEAEDIT</sequence>
<dbReference type="NCBIfam" id="NF005141">
    <property type="entry name" value="PRK06590.1"/>
    <property type="match status" value="1"/>
</dbReference>
<feature type="transmembrane region" description="Helical" evidence="6">
    <location>
        <begin position="22"/>
        <end position="40"/>
    </location>
</feature>
<dbReference type="GO" id="GO:0016020">
    <property type="term" value="C:membrane"/>
    <property type="evidence" value="ECO:0007669"/>
    <property type="project" value="UniProtKB-SubCell"/>
</dbReference>
<evidence type="ECO:0000256" key="5">
    <source>
        <dbReference type="RuleBase" id="RU000320"/>
    </source>
</evidence>
<dbReference type="PANTHER" id="PTHR42829:SF2">
    <property type="entry name" value="NADH-UBIQUINONE OXIDOREDUCTASE CHAIN 5"/>
    <property type="match status" value="1"/>
</dbReference>
<reference evidence="8" key="1">
    <citation type="submission" date="2020-06" db="EMBL/GenBank/DDBJ databases">
        <title>Legume-microbial interactions unlock mineral nutrients during tropical forest succession.</title>
        <authorList>
            <person name="Epihov D.Z."/>
        </authorList>
    </citation>
    <scope>NUCLEOTIDE SEQUENCE [LARGE SCALE GENOMIC DNA]</scope>
    <source>
        <strain evidence="8">Pan2503</strain>
    </source>
</reference>
<evidence type="ECO:0000256" key="3">
    <source>
        <dbReference type="ARBA" id="ARBA00022989"/>
    </source>
</evidence>
<keyword evidence="9" id="KW-1185">Reference proteome</keyword>
<feature type="transmembrane region" description="Helical" evidence="6">
    <location>
        <begin position="116"/>
        <end position="140"/>
    </location>
</feature>